<dbReference type="SUPFAM" id="SSF49464">
    <property type="entry name" value="Carboxypeptidase regulatory domain-like"/>
    <property type="match status" value="1"/>
</dbReference>
<feature type="domain" description="TonB-dependent receptor plug" evidence="12">
    <location>
        <begin position="214"/>
        <end position="321"/>
    </location>
</feature>
<evidence type="ECO:0000313" key="14">
    <source>
        <dbReference type="Proteomes" id="UP000184041"/>
    </source>
</evidence>
<dbReference type="Pfam" id="PF13715">
    <property type="entry name" value="CarbopepD_reg_2"/>
    <property type="match status" value="1"/>
</dbReference>
<dbReference type="Proteomes" id="UP000184041">
    <property type="component" value="Unassembled WGS sequence"/>
</dbReference>
<dbReference type="InterPro" id="IPR000531">
    <property type="entry name" value="Beta-barrel_TonB"/>
</dbReference>
<evidence type="ECO:0000256" key="2">
    <source>
        <dbReference type="ARBA" id="ARBA00022448"/>
    </source>
</evidence>
<keyword evidence="5 9" id="KW-0798">TonB box</keyword>
<dbReference type="Pfam" id="PF07715">
    <property type="entry name" value="Plug"/>
    <property type="match status" value="1"/>
</dbReference>
<dbReference type="STRING" id="1194090.SAMN05443144_102196"/>
<evidence type="ECO:0000259" key="12">
    <source>
        <dbReference type="Pfam" id="PF07715"/>
    </source>
</evidence>
<keyword evidence="6 8" id="KW-0472">Membrane</keyword>
<keyword evidence="4 8" id="KW-0812">Transmembrane</keyword>
<organism evidence="13 14">
    <name type="scientific">Fodinibius roseus</name>
    <dbReference type="NCBI Taxonomy" id="1194090"/>
    <lineage>
        <taxon>Bacteria</taxon>
        <taxon>Pseudomonadati</taxon>
        <taxon>Balneolota</taxon>
        <taxon>Balneolia</taxon>
        <taxon>Balneolales</taxon>
        <taxon>Balneolaceae</taxon>
        <taxon>Fodinibius</taxon>
    </lineage>
</organism>
<evidence type="ECO:0000259" key="11">
    <source>
        <dbReference type="Pfam" id="PF00593"/>
    </source>
</evidence>
<dbReference type="GO" id="GO:0009279">
    <property type="term" value="C:cell outer membrane"/>
    <property type="evidence" value="ECO:0007669"/>
    <property type="project" value="UniProtKB-SubCell"/>
</dbReference>
<feature type="signal peptide" evidence="10">
    <location>
        <begin position="1"/>
        <end position="21"/>
    </location>
</feature>
<evidence type="ECO:0000256" key="4">
    <source>
        <dbReference type="ARBA" id="ARBA00022692"/>
    </source>
</evidence>
<evidence type="ECO:0000256" key="5">
    <source>
        <dbReference type="ARBA" id="ARBA00023077"/>
    </source>
</evidence>
<dbReference type="NCBIfam" id="TIGR04056">
    <property type="entry name" value="OMP_RagA_SusC"/>
    <property type="match status" value="1"/>
</dbReference>
<keyword evidence="14" id="KW-1185">Reference proteome</keyword>
<dbReference type="InterPro" id="IPR012910">
    <property type="entry name" value="Plug_dom"/>
</dbReference>
<evidence type="ECO:0000256" key="3">
    <source>
        <dbReference type="ARBA" id="ARBA00022452"/>
    </source>
</evidence>
<comment type="subcellular location">
    <subcellularLocation>
        <location evidence="1 8">Cell outer membrane</location>
        <topology evidence="1 8">Multi-pass membrane protein</topology>
    </subcellularLocation>
</comment>
<name>A0A1M4V4S7_9BACT</name>
<dbReference type="Gene3D" id="2.60.40.1120">
    <property type="entry name" value="Carboxypeptidase-like, regulatory domain"/>
    <property type="match status" value="1"/>
</dbReference>
<evidence type="ECO:0000313" key="13">
    <source>
        <dbReference type="EMBL" id="SHE63897.1"/>
    </source>
</evidence>
<dbReference type="InterPro" id="IPR037066">
    <property type="entry name" value="Plug_dom_sf"/>
</dbReference>
<keyword evidence="7 8" id="KW-0998">Cell outer membrane</keyword>
<dbReference type="InterPro" id="IPR008969">
    <property type="entry name" value="CarboxyPept-like_regulatory"/>
</dbReference>
<accession>A0A1M4V4S7</accession>
<proteinExistence type="inferred from homology"/>
<sequence length="1108" mass="124065">MSRNALFGLLFCCLVAPLVMAESSSGQSIEDVFVKISAEHTPVENIFKDIEAATSFSFLYGKYRIEAMPHRISFTAKKRSVADILRIISRETGLLFRQINSTVTVKTDDIRPVKREEPSDEMIEGTVYDAATNETLPGVNILVKGTTMGTSTDRNGAFEFTVPSLQDTLVASFVGYQTKEVPINGRTELNISLSSQAIVGDEMVVVGYGEQERSSLTSAVSDIDGDVISKKHVFDSRRALQGLAPGVTVIDRGGDPAAANNIQIRIRGNTTIGNNEPLVLVDGVEETDGFGDMNPNDIASITVLKDASATAIYGSRGANGVVLVTTKDAEEGVLEVEYNGYYGVQELNYKPEHLGLEKYMRLQNEAYSNRPGGQPFYTEEEIQEYINADDRLQYPLPNTMWDATFSPAPQQNHSLQFSGGSESINSLLSLSYSNQDGVIPNFSSDKYNVRLNTNFKVNDRIQLSSKITYRKNDSVRPFEDGGVYWRLWHSSQWTVPQYPDGTYGVSNQGHNPYMYAKESGTLKYYQDYLLGNATADVELLDNLTYSLQVSGQIDLRSHRNFKRAYDVHDYYDPSVIVKTVSPNQLTEFRDQTDRLTLRNLLNYKLELENHSISILGGYEQIQQNHERLTANREGFYNNELRNLDAGSQENWSNSGYDTDTRLRSVFGRLNYSYEDRYLLEANARYDGSSKFYGANNQYSFFPSFSAAWRISNEQFWEPFESVISNLKLRGSWGRTGNNSVDLYTFFPGLNNGTYSFGGGLVETYYQGSLTNQDLTWETTTQTDVGIDIAFWEGMLGMTFDYYEKRTDGILLTLPIPGTVGLGAAPQNAGIVDNKGWELTLSHRNILSEDFNYSISANLSDVRNEVIDLAGTGPYLGGRENVLVTKEGEEINALYGYKALGYFESEQEIQNHPTIVDKDATYPGDLKYADLNEDGVINGEDRTVIGSTLPKYTFGITTNLNYRNFDLGFFIQGVGQADAIPIGAAREGGNWEGFTLEIAGDYWTPENTDARFPRREKRSRKNQSYHSSWWVVDASYVKLKNLDVGYTVPADVLQKMGIDIRSLRIFASGTNLFTLSEATDWGLDPEFPSGRLNYYPQTKLYSVGINLEF</sequence>
<dbReference type="InterPro" id="IPR036942">
    <property type="entry name" value="Beta-barrel_TonB_sf"/>
</dbReference>
<evidence type="ECO:0000256" key="9">
    <source>
        <dbReference type="RuleBase" id="RU003357"/>
    </source>
</evidence>
<protein>
    <submittedName>
        <fullName evidence="13">TonB-linked outer membrane protein, SusC/RagA family</fullName>
    </submittedName>
</protein>
<evidence type="ECO:0000256" key="6">
    <source>
        <dbReference type="ARBA" id="ARBA00023136"/>
    </source>
</evidence>
<evidence type="ECO:0000256" key="7">
    <source>
        <dbReference type="ARBA" id="ARBA00023237"/>
    </source>
</evidence>
<keyword evidence="3 8" id="KW-1134">Transmembrane beta strand</keyword>
<evidence type="ECO:0000256" key="10">
    <source>
        <dbReference type="SAM" id="SignalP"/>
    </source>
</evidence>
<dbReference type="RefSeq" id="WP_170864265.1">
    <property type="nucleotide sequence ID" value="NZ_FQUS01000002.1"/>
</dbReference>
<dbReference type="EMBL" id="FQUS01000002">
    <property type="protein sequence ID" value="SHE63897.1"/>
    <property type="molecule type" value="Genomic_DNA"/>
</dbReference>
<dbReference type="InterPro" id="IPR023996">
    <property type="entry name" value="TonB-dep_OMP_SusC/RagA"/>
</dbReference>
<comment type="similarity">
    <text evidence="8 9">Belongs to the TonB-dependent receptor family.</text>
</comment>
<reference evidence="13 14" key="1">
    <citation type="submission" date="2016-11" db="EMBL/GenBank/DDBJ databases">
        <authorList>
            <person name="Jaros S."/>
            <person name="Januszkiewicz K."/>
            <person name="Wedrychowicz H."/>
        </authorList>
    </citation>
    <scope>NUCLEOTIDE SEQUENCE [LARGE SCALE GENOMIC DNA]</scope>
    <source>
        <strain evidence="13 14">DSM 21986</strain>
    </source>
</reference>
<dbReference type="PROSITE" id="PS52016">
    <property type="entry name" value="TONB_DEPENDENT_REC_3"/>
    <property type="match status" value="1"/>
</dbReference>
<gene>
    <name evidence="13" type="ORF">SAMN05443144_102196</name>
</gene>
<dbReference type="SUPFAM" id="SSF56935">
    <property type="entry name" value="Porins"/>
    <property type="match status" value="1"/>
</dbReference>
<dbReference type="InterPro" id="IPR023997">
    <property type="entry name" value="TonB-dep_OMP_SusC/RagA_CS"/>
</dbReference>
<dbReference type="Gene3D" id="2.170.130.10">
    <property type="entry name" value="TonB-dependent receptor, plug domain"/>
    <property type="match status" value="1"/>
</dbReference>
<keyword evidence="2 8" id="KW-0813">Transport</keyword>
<evidence type="ECO:0000256" key="8">
    <source>
        <dbReference type="PROSITE-ProRule" id="PRU01360"/>
    </source>
</evidence>
<feature type="domain" description="TonB-dependent receptor-like beta-barrel" evidence="11">
    <location>
        <begin position="493"/>
        <end position="1071"/>
    </location>
</feature>
<dbReference type="Gene3D" id="2.40.170.20">
    <property type="entry name" value="TonB-dependent receptor, beta-barrel domain"/>
    <property type="match status" value="1"/>
</dbReference>
<dbReference type="InterPro" id="IPR039426">
    <property type="entry name" value="TonB-dep_rcpt-like"/>
</dbReference>
<dbReference type="NCBIfam" id="TIGR04057">
    <property type="entry name" value="SusC_RagA_signa"/>
    <property type="match status" value="1"/>
</dbReference>
<dbReference type="Pfam" id="PF00593">
    <property type="entry name" value="TonB_dep_Rec_b-barrel"/>
    <property type="match status" value="1"/>
</dbReference>
<evidence type="ECO:0000256" key="1">
    <source>
        <dbReference type="ARBA" id="ARBA00004571"/>
    </source>
</evidence>
<dbReference type="AlphaFoldDB" id="A0A1M4V4S7"/>
<keyword evidence="10" id="KW-0732">Signal</keyword>
<feature type="chain" id="PRO_5009907833" evidence="10">
    <location>
        <begin position="22"/>
        <end position="1108"/>
    </location>
</feature>